<dbReference type="RefSeq" id="XP_015517707.1">
    <property type="nucleotide sequence ID" value="XM_015662221.2"/>
</dbReference>
<keyword evidence="15" id="KW-1185">Reference proteome</keyword>
<keyword evidence="8" id="KW-0106">Calcium</keyword>
<dbReference type="Pfam" id="PF00153">
    <property type="entry name" value="Mito_carr"/>
    <property type="match status" value="3"/>
</dbReference>
<dbReference type="GO" id="GO:0005743">
    <property type="term" value="C:mitochondrial inner membrane"/>
    <property type="evidence" value="ECO:0007669"/>
    <property type="project" value="UniProtKB-SubCell"/>
</dbReference>
<dbReference type="FunFam" id="1.10.238.10:FF:000320">
    <property type="entry name" value="Uncharacterized protein, isoform B"/>
    <property type="match status" value="1"/>
</dbReference>
<name>A0A6J0BTU9_NEOLC</name>
<feature type="domain" description="EF-hand" evidence="14">
    <location>
        <begin position="87"/>
        <end position="122"/>
    </location>
</feature>
<dbReference type="Gene3D" id="1.10.238.10">
    <property type="entry name" value="EF-hand"/>
    <property type="match status" value="2"/>
</dbReference>
<evidence type="ECO:0000313" key="16">
    <source>
        <dbReference type="RefSeq" id="XP_015517707.1"/>
    </source>
</evidence>
<keyword evidence="7" id="KW-0999">Mitochondrion inner membrane</keyword>
<evidence type="ECO:0000256" key="5">
    <source>
        <dbReference type="ARBA" id="ARBA00022723"/>
    </source>
</evidence>
<keyword evidence="5" id="KW-0479">Metal-binding</keyword>
<evidence type="ECO:0000256" key="7">
    <source>
        <dbReference type="ARBA" id="ARBA00022792"/>
    </source>
</evidence>
<feature type="domain" description="EF-hand" evidence="14">
    <location>
        <begin position="123"/>
        <end position="158"/>
    </location>
</feature>
<dbReference type="KEGG" id="nlo:107222733"/>
<evidence type="ECO:0000256" key="2">
    <source>
        <dbReference type="ARBA" id="ARBA00006375"/>
    </source>
</evidence>
<dbReference type="SUPFAM" id="SSF103506">
    <property type="entry name" value="Mitochondrial carrier"/>
    <property type="match status" value="1"/>
</dbReference>
<keyword evidence="3 13" id="KW-0813">Transport</keyword>
<dbReference type="PROSITE" id="PS00018">
    <property type="entry name" value="EF_HAND_1"/>
    <property type="match status" value="2"/>
</dbReference>
<evidence type="ECO:0000256" key="12">
    <source>
        <dbReference type="PROSITE-ProRule" id="PRU00282"/>
    </source>
</evidence>
<dbReference type="OrthoDB" id="270584at2759"/>
<dbReference type="FunFam" id="1.10.238.10:FF:000028">
    <property type="entry name" value="Putative calcium-binding mitochondrial carrier protein scamc-2"/>
    <property type="match status" value="1"/>
</dbReference>
<dbReference type="PROSITE" id="PS50920">
    <property type="entry name" value="SOLCAR"/>
    <property type="match status" value="3"/>
</dbReference>
<dbReference type="InterPro" id="IPR018108">
    <property type="entry name" value="MCP_transmembrane"/>
</dbReference>
<feature type="repeat" description="Solcar" evidence="12">
    <location>
        <begin position="193"/>
        <end position="277"/>
    </location>
</feature>
<evidence type="ECO:0000256" key="10">
    <source>
        <dbReference type="ARBA" id="ARBA00023128"/>
    </source>
</evidence>
<evidence type="ECO:0000259" key="14">
    <source>
        <dbReference type="PROSITE" id="PS50222"/>
    </source>
</evidence>
<sequence>MPGRNVVHGVMPPHYLHELPAEDEERLEKIFNKLDLDGNGRIDVHDLSKALHDVGVHKRYAEKFLAESDRNQSGDISLAEFIHYVREHEKSLRLQFSNLDKNRDGKIDLEELIRAFKDLGVDMDRTEATKLLQRMDQDGSLNISFDEWRDFLLYAPTNDIHELIRYWRHSTYLDIGEDMGVPDDFTKSEMVSGMWWRHLLAGGIAGAVSRTCTAPLDRIKVYLQVHGTRQCNISSCFKHMLREGGALSLWRGNGINVLKIGPETALKFMAYEQIKRMIKGDDFRELSIYERFMAGSIAGGVSQSAIYPLEVLKTRLALRKTGEFTSVIDAMQKIYSSGGLKCFYRGYVPNLIGILPYAGIDLAVYETLKNSYLRTHQKDEHPAFWLLLLCGTASSTAGQVCSYPLALVRTRLQAQVTPYRTPNTMVAVFQDILHREGFRGLYRGLTPNFLKVAPAVSISYVVYEHFRQALGVNMT</sequence>
<dbReference type="GO" id="GO:0055085">
    <property type="term" value="P:transmembrane transport"/>
    <property type="evidence" value="ECO:0007669"/>
    <property type="project" value="InterPro"/>
</dbReference>
<keyword evidence="4 12" id="KW-0812">Transmembrane</keyword>
<proteinExistence type="inferred from homology"/>
<organism evidence="16">
    <name type="scientific">Neodiprion lecontei</name>
    <name type="common">Redheaded pine sawfly</name>
    <dbReference type="NCBI Taxonomy" id="441921"/>
    <lineage>
        <taxon>Eukaryota</taxon>
        <taxon>Metazoa</taxon>
        <taxon>Ecdysozoa</taxon>
        <taxon>Arthropoda</taxon>
        <taxon>Hexapoda</taxon>
        <taxon>Insecta</taxon>
        <taxon>Pterygota</taxon>
        <taxon>Neoptera</taxon>
        <taxon>Endopterygota</taxon>
        <taxon>Hymenoptera</taxon>
        <taxon>Tenthredinoidea</taxon>
        <taxon>Diprionidae</taxon>
        <taxon>Diprioninae</taxon>
        <taxon>Neodiprion</taxon>
    </lineage>
</organism>
<evidence type="ECO:0000256" key="6">
    <source>
        <dbReference type="ARBA" id="ARBA00022737"/>
    </source>
</evidence>
<keyword evidence="10" id="KW-0496">Mitochondrion</keyword>
<keyword evidence="11 12" id="KW-0472">Membrane</keyword>
<dbReference type="InterPro" id="IPR002067">
    <property type="entry name" value="MCP"/>
</dbReference>
<dbReference type="AlphaFoldDB" id="A0A6J0BTU9"/>
<evidence type="ECO:0000256" key="3">
    <source>
        <dbReference type="ARBA" id="ARBA00022448"/>
    </source>
</evidence>
<keyword evidence="6" id="KW-0677">Repeat</keyword>
<comment type="similarity">
    <text evidence="2 13">Belongs to the mitochondrial carrier (TC 2.A.29) family.</text>
</comment>
<dbReference type="InParanoid" id="A0A6J0BTU9"/>
<feature type="domain" description="EF-hand" evidence="14">
    <location>
        <begin position="22"/>
        <end position="57"/>
    </location>
</feature>
<dbReference type="PANTHER" id="PTHR24089">
    <property type="entry name" value="SOLUTE CARRIER FAMILY 25"/>
    <property type="match status" value="1"/>
</dbReference>
<dbReference type="InterPro" id="IPR002048">
    <property type="entry name" value="EF_hand_dom"/>
</dbReference>
<dbReference type="Proteomes" id="UP000829291">
    <property type="component" value="Chromosome 2"/>
</dbReference>
<dbReference type="PROSITE" id="PS50222">
    <property type="entry name" value="EF_HAND_2"/>
    <property type="match status" value="3"/>
</dbReference>
<dbReference type="FunFam" id="1.50.40.10:FF:000003">
    <property type="entry name" value="Putative calcium-binding mitochondrial carrier protein scamc-2"/>
    <property type="match status" value="1"/>
</dbReference>
<dbReference type="PRINTS" id="PR00926">
    <property type="entry name" value="MITOCARRIER"/>
</dbReference>
<dbReference type="FunCoup" id="A0A6J0BTU9">
    <property type="interactions" value="725"/>
</dbReference>
<evidence type="ECO:0000313" key="15">
    <source>
        <dbReference type="Proteomes" id="UP000829291"/>
    </source>
</evidence>
<evidence type="ECO:0000256" key="9">
    <source>
        <dbReference type="ARBA" id="ARBA00022989"/>
    </source>
</evidence>
<accession>A0A6J0BTU9</accession>
<dbReference type="CTD" id="39415"/>
<feature type="repeat" description="Solcar" evidence="12">
    <location>
        <begin position="385"/>
        <end position="469"/>
    </location>
</feature>
<dbReference type="InterPro" id="IPR002167">
    <property type="entry name" value="GDC-like"/>
</dbReference>
<dbReference type="InterPro" id="IPR023395">
    <property type="entry name" value="MCP_dom_sf"/>
</dbReference>
<dbReference type="PRINTS" id="PR00928">
    <property type="entry name" value="GRAVESDC"/>
</dbReference>
<comment type="subcellular location">
    <subcellularLocation>
        <location evidence="1">Mitochondrion inner membrane</location>
        <topology evidence="1">Multi-pass membrane protein</topology>
    </subcellularLocation>
</comment>
<gene>
    <name evidence="16" type="primary">LOC107222733</name>
</gene>
<reference evidence="16" key="1">
    <citation type="submission" date="2025-08" db="UniProtKB">
        <authorList>
            <consortium name="RefSeq"/>
        </authorList>
    </citation>
    <scope>IDENTIFICATION</scope>
    <source>
        <tissue evidence="16">Thorax and Abdomen</tissue>
    </source>
</reference>
<evidence type="ECO:0000256" key="4">
    <source>
        <dbReference type="ARBA" id="ARBA00022692"/>
    </source>
</evidence>
<evidence type="ECO:0000256" key="1">
    <source>
        <dbReference type="ARBA" id="ARBA00004448"/>
    </source>
</evidence>
<protein>
    <submittedName>
        <fullName evidence="16">Calcium-binding mitochondrial carrier protein SCaMC-2 isoform X1</fullName>
    </submittedName>
</protein>
<dbReference type="InterPro" id="IPR018247">
    <property type="entry name" value="EF_Hand_1_Ca_BS"/>
</dbReference>
<dbReference type="SMART" id="SM00054">
    <property type="entry name" value="EFh"/>
    <property type="match status" value="4"/>
</dbReference>
<evidence type="ECO:0000256" key="11">
    <source>
        <dbReference type="ARBA" id="ARBA00023136"/>
    </source>
</evidence>
<dbReference type="SUPFAM" id="SSF47473">
    <property type="entry name" value="EF-hand"/>
    <property type="match status" value="1"/>
</dbReference>
<feature type="repeat" description="Solcar" evidence="12">
    <location>
        <begin position="286"/>
        <end position="371"/>
    </location>
</feature>
<dbReference type="GO" id="GO:0005509">
    <property type="term" value="F:calcium ion binding"/>
    <property type="evidence" value="ECO:0007669"/>
    <property type="project" value="InterPro"/>
</dbReference>
<evidence type="ECO:0000256" key="8">
    <source>
        <dbReference type="ARBA" id="ARBA00022837"/>
    </source>
</evidence>
<evidence type="ECO:0000256" key="13">
    <source>
        <dbReference type="RuleBase" id="RU000488"/>
    </source>
</evidence>
<dbReference type="GeneID" id="107222733"/>
<dbReference type="Gene3D" id="1.50.40.10">
    <property type="entry name" value="Mitochondrial carrier domain"/>
    <property type="match status" value="1"/>
</dbReference>
<dbReference type="Pfam" id="PF13499">
    <property type="entry name" value="EF-hand_7"/>
    <property type="match status" value="2"/>
</dbReference>
<keyword evidence="9" id="KW-1133">Transmembrane helix</keyword>
<dbReference type="InterPro" id="IPR011992">
    <property type="entry name" value="EF-hand-dom_pair"/>
</dbReference>